<accession>A0A644TE88</accession>
<dbReference type="EMBL" id="VSSQ01000026">
    <property type="protein sequence ID" value="MPL64767.1"/>
    <property type="molecule type" value="Genomic_DNA"/>
</dbReference>
<feature type="transmembrane region" description="Helical" evidence="1">
    <location>
        <begin position="67"/>
        <end position="86"/>
    </location>
</feature>
<gene>
    <name evidence="2" type="ORF">SDC9_10428</name>
</gene>
<keyword evidence="1" id="KW-0812">Transmembrane</keyword>
<sequence length="94" mass="10906">MGGALYYFLVGMLIGGAAIWFITYTQFKNISFKWWEWSLMALSLLLVSSIFQHMYSSMSVEMEYQSAFMYLGVFGTLAVILNLIVWRTYSGRKE</sequence>
<dbReference type="AlphaFoldDB" id="A0A644TE88"/>
<keyword evidence="1" id="KW-0472">Membrane</keyword>
<evidence type="ECO:0000313" key="2">
    <source>
        <dbReference type="EMBL" id="MPL64767.1"/>
    </source>
</evidence>
<reference evidence="2" key="1">
    <citation type="submission" date="2019-08" db="EMBL/GenBank/DDBJ databases">
        <authorList>
            <person name="Kucharzyk K."/>
            <person name="Murdoch R.W."/>
            <person name="Higgins S."/>
            <person name="Loffler F."/>
        </authorList>
    </citation>
    <scope>NUCLEOTIDE SEQUENCE</scope>
</reference>
<evidence type="ECO:0008006" key="3">
    <source>
        <dbReference type="Google" id="ProtNLM"/>
    </source>
</evidence>
<organism evidence="2">
    <name type="scientific">bioreactor metagenome</name>
    <dbReference type="NCBI Taxonomy" id="1076179"/>
    <lineage>
        <taxon>unclassified sequences</taxon>
        <taxon>metagenomes</taxon>
        <taxon>ecological metagenomes</taxon>
    </lineage>
</organism>
<feature type="transmembrane region" description="Helical" evidence="1">
    <location>
        <begin position="6"/>
        <end position="25"/>
    </location>
</feature>
<name>A0A644TE88_9ZZZZ</name>
<protein>
    <recommendedName>
        <fullName evidence="3">Trichloroethene reductive dehalogenase anchoring protein</fullName>
    </recommendedName>
</protein>
<proteinExistence type="predicted"/>
<keyword evidence="1" id="KW-1133">Transmembrane helix</keyword>
<comment type="caution">
    <text evidence="2">The sequence shown here is derived from an EMBL/GenBank/DDBJ whole genome shotgun (WGS) entry which is preliminary data.</text>
</comment>
<evidence type="ECO:0000256" key="1">
    <source>
        <dbReference type="SAM" id="Phobius"/>
    </source>
</evidence>
<feature type="transmembrane region" description="Helical" evidence="1">
    <location>
        <begin position="37"/>
        <end position="55"/>
    </location>
</feature>